<dbReference type="EMBL" id="JASBRG010000001">
    <property type="protein sequence ID" value="MDI3318496.1"/>
    <property type="molecule type" value="Genomic_DNA"/>
</dbReference>
<feature type="transmembrane region" description="Helical" evidence="1">
    <location>
        <begin position="142"/>
        <end position="166"/>
    </location>
</feature>
<dbReference type="Proteomes" id="UP001226434">
    <property type="component" value="Unassembled WGS sequence"/>
</dbReference>
<name>A0ABT6R7Q4_9BACT</name>
<feature type="transmembrane region" description="Helical" evidence="1">
    <location>
        <begin position="7"/>
        <end position="25"/>
    </location>
</feature>
<feature type="transmembrane region" description="Helical" evidence="1">
    <location>
        <begin position="74"/>
        <end position="94"/>
    </location>
</feature>
<reference evidence="2 3" key="1">
    <citation type="submission" date="2023-05" db="EMBL/GenBank/DDBJ databases">
        <title>Genome sequence of Pinibacter sp. MAH-24.</title>
        <authorList>
            <person name="Huq M.A."/>
        </authorList>
    </citation>
    <scope>NUCLEOTIDE SEQUENCE [LARGE SCALE GENOMIC DNA]</scope>
    <source>
        <strain evidence="2 3">MAH-24</strain>
    </source>
</reference>
<keyword evidence="1" id="KW-1133">Transmembrane helix</keyword>
<feature type="transmembrane region" description="Helical" evidence="1">
    <location>
        <begin position="51"/>
        <end position="68"/>
    </location>
</feature>
<protein>
    <submittedName>
        <fullName evidence="2">Rod shape-determining protein MreD</fullName>
    </submittedName>
</protein>
<comment type="caution">
    <text evidence="2">The sequence shown here is derived from an EMBL/GenBank/DDBJ whole genome shotgun (WGS) entry which is preliminary data.</text>
</comment>
<feature type="transmembrane region" description="Helical" evidence="1">
    <location>
        <begin position="31"/>
        <end position="46"/>
    </location>
</feature>
<evidence type="ECO:0000313" key="3">
    <source>
        <dbReference type="Proteomes" id="UP001226434"/>
    </source>
</evidence>
<evidence type="ECO:0000256" key="1">
    <source>
        <dbReference type="SAM" id="Phobius"/>
    </source>
</evidence>
<gene>
    <name evidence="2" type="ORF">QJ048_01865</name>
</gene>
<sequence>MSTTLKNIIRFVLFILVQVFVLHKVPPLHEYIVPYVYFLYVLWLPFKTSRAALMFIAFLFGLTLDYFLKCPGLHAAACVLIAYIRPFLINILISQEGADTNYSSPSITSMGWAPYATYVVILTLIHNIYLVLLEWLQFGNFLYFLGKILATTAMSLLLIVIAELLFNRKEKFRTNTV</sequence>
<accession>A0ABT6R7Q4</accession>
<keyword evidence="1" id="KW-0812">Transmembrane</keyword>
<keyword evidence="3" id="KW-1185">Reference proteome</keyword>
<keyword evidence="1" id="KW-0472">Membrane</keyword>
<feature type="transmembrane region" description="Helical" evidence="1">
    <location>
        <begin position="115"/>
        <end position="136"/>
    </location>
</feature>
<proteinExistence type="predicted"/>
<evidence type="ECO:0000313" key="2">
    <source>
        <dbReference type="EMBL" id="MDI3318496.1"/>
    </source>
</evidence>
<organism evidence="2 3">
    <name type="scientific">Pinibacter soli</name>
    <dbReference type="NCBI Taxonomy" id="3044211"/>
    <lineage>
        <taxon>Bacteria</taxon>
        <taxon>Pseudomonadati</taxon>
        <taxon>Bacteroidota</taxon>
        <taxon>Chitinophagia</taxon>
        <taxon>Chitinophagales</taxon>
        <taxon>Chitinophagaceae</taxon>
        <taxon>Pinibacter</taxon>
    </lineage>
</organism>
<dbReference type="RefSeq" id="WP_282332628.1">
    <property type="nucleotide sequence ID" value="NZ_JASBRG010000001.1"/>
</dbReference>